<keyword evidence="1" id="KW-1133">Transmembrane helix</keyword>
<protein>
    <submittedName>
        <fullName evidence="2">Uncharacterized protein</fullName>
    </submittedName>
</protein>
<dbReference type="RefSeq" id="WP_349683727.1">
    <property type="nucleotide sequence ID" value="NZ_JBEGDD010000003.1"/>
</dbReference>
<proteinExistence type="predicted"/>
<name>A0ABV1NL25_9CAUL</name>
<keyword evidence="3" id="KW-1185">Reference proteome</keyword>
<sequence length="181" mass="19272">MTASLTVVSMLAIWLSWSWQSTVPGWPGPSPPGALLVTASVLAVFVFRRWGELVGAVPIGVLIGLLTLRLLPVTALSSSGFLQSPAVGVAFSANLALGLIAVLVAGWSLRPCRRWRGVAWAFALVGLAEATLWGTVFSPSLEDLMHPELTGPTRAQQFSLSIGPQTLVLQLYILMRLIARG</sequence>
<feature type="transmembrane region" description="Helical" evidence="1">
    <location>
        <begin position="118"/>
        <end position="138"/>
    </location>
</feature>
<feature type="transmembrane region" description="Helical" evidence="1">
    <location>
        <begin position="158"/>
        <end position="179"/>
    </location>
</feature>
<feature type="transmembrane region" description="Helical" evidence="1">
    <location>
        <begin position="30"/>
        <end position="47"/>
    </location>
</feature>
<keyword evidence="1" id="KW-0812">Transmembrane</keyword>
<accession>A0ABV1NL25</accession>
<feature type="transmembrane region" description="Helical" evidence="1">
    <location>
        <begin position="86"/>
        <end position="106"/>
    </location>
</feature>
<evidence type="ECO:0000256" key="1">
    <source>
        <dbReference type="SAM" id="Phobius"/>
    </source>
</evidence>
<organism evidence="2 3">
    <name type="scientific">Brevundimonas aurifodinae</name>
    <dbReference type="NCBI Taxonomy" id="1508312"/>
    <lineage>
        <taxon>Bacteria</taxon>
        <taxon>Pseudomonadati</taxon>
        <taxon>Pseudomonadota</taxon>
        <taxon>Alphaproteobacteria</taxon>
        <taxon>Caulobacterales</taxon>
        <taxon>Caulobacteraceae</taxon>
        <taxon>Brevundimonas</taxon>
    </lineage>
</organism>
<evidence type="ECO:0000313" key="3">
    <source>
        <dbReference type="Proteomes" id="UP001445732"/>
    </source>
</evidence>
<reference evidence="2 3" key="1">
    <citation type="submission" date="2024-06" db="EMBL/GenBank/DDBJ databases">
        <title>Brevundimonas sp. C11.</title>
        <authorList>
            <person name="Maltman C."/>
        </authorList>
    </citation>
    <scope>NUCLEOTIDE SEQUENCE [LARGE SCALE GENOMIC DNA]</scope>
    <source>
        <strain evidence="2 3">C11</strain>
    </source>
</reference>
<evidence type="ECO:0000313" key="2">
    <source>
        <dbReference type="EMBL" id="MEQ7154562.1"/>
    </source>
</evidence>
<dbReference type="Proteomes" id="UP001445732">
    <property type="component" value="Unassembled WGS sequence"/>
</dbReference>
<comment type="caution">
    <text evidence="2">The sequence shown here is derived from an EMBL/GenBank/DDBJ whole genome shotgun (WGS) entry which is preliminary data.</text>
</comment>
<dbReference type="EMBL" id="JBEGDD010000003">
    <property type="protein sequence ID" value="MEQ7154562.1"/>
    <property type="molecule type" value="Genomic_DNA"/>
</dbReference>
<gene>
    <name evidence="2" type="ORF">ABN401_04980</name>
</gene>
<keyword evidence="1" id="KW-0472">Membrane</keyword>
<feature type="transmembrane region" description="Helical" evidence="1">
    <location>
        <begin position="54"/>
        <end position="74"/>
    </location>
</feature>